<evidence type="ECO:0000313" key="2">
    <source>
        <dbReference type="Proteomes" id="UP001211907"/>
    </source>
</evidence>
<reference evidence="1" key="1">
    <citation type="submission" date="2020-05" db="EMBL/GenBank/DDBJ databases">
        <title>Phylogenomic resolution of chytrid fungi.</title>
        <authorList>
            <person name="Stajich J.E."/>
            <person name="Amses K."/>
            <person name="Simmons R."/>
            <person name="Seto K."/>
            <person name="Myers J."/>
            <person name="Bonds A."/>
            <person name="Quandt C.A."/>
            <person name="Barry K."/>
            <person name="Liu P."/>
            <person name="Grigoriev I."/>
            <person name="Longcore J.E."/>
            <person name="James T.Y."/>
        </authorList>
    </citation>
    <scope>NUCLEOTIDE SEQUENCE</scope>
    <source>
        <strain evidence="1">JEL0513</strain>
    </source>
</reference>
<proteinExistence type="predicted"/>
<dbReference type="AlphaFoldDB" id="A0AAD5SMF6"/>
<protein>
    <submittedName>
        <fullName evidence="1">Uncharacterized protein</fullName>
    </submittedName>
</protein>
<evidence type="ECO:0000313" key="1">
    <source>
        <dbReference type="EMBL" id="KAJ3085191.1"/>
    </source>
</evidence>
<dbReference type="Proteomes" id="UP001211907">
    <property type="component" value="Unassembled WGS sequence"/>
</dbReference>
<dbReference type="EMBL" id="JADGJH010004609">
    <property type="protein sequence ID" value="KAJ3085191.1"/>
    <property type="molecule type" value="Genomic_DNA"/>
</dbReference>
<name>A0AAD5SMF6_9FUNG</name>
<keyword evidence="2" id="KW-1185">Reference proteome</keyword>
<accession>A0AAD5SMF6</accession>
<comment type="caution">
    <text evidence="1">The sequence shown here is derived from an EMBL/GenBank/DDBJ whole genome shotgun (WGS) entry which is preliminary data.</text>
</comment>
<sequence length="126" mass="14026">MTVTVFSRLLVFLIASYTFLSASALFVITPPANETRFAAWTEVQVTYHLTNALSSGTKDVYVYREPGHKLLHKLLRPASGFTTLQDSFSFTVPKPGHFAVVFYDLQTAGVSQFPFADVVNLELISF</sequence>
<organism evidence="1 2">
    <name type="scientific">Physocladia obscura</name>
    <dbReference type="NCBI Taxonomy" id="109957"/>
    <lineage>
        <taxon>Eukaryota</taxon>
        <taxon>Fungi</taxon>
        <taxon>Fungi incertae sedis</taxon>
        <taxon>Chytridiomycota</taxon>
        <taxon>Chytridiomycota incertae sedis</taxon>
        <taxon>Chytridiomycetes</taxon>
        <taxon>Chytridiales</taxon>
        <taxon>Chytriomycetaceae</taxon>
        <taxon>Physocladia</taxon>
    </lineage>
</organism>
<gene>
    <name evidence="1" type="ORF">HK100_009129</name>
</gene>